<organism evidence="2 3">
    <name type="scientific">Cryomyces antarcticus</name>
    <dbReference type="NCBI Taxonomy" id="329879"/>
    <lineage>
        <taxon>Eukaryota</taxon>
        <taxon>Fungi</taxon>
        <taxon>Dikarya</taxon>
        <taxon>Ascomycota</taxon>
        <taxon>Pezizomycotina</taxon>
        <taxon>Dothideomycetes</taxon>
        <taxon>Dothideomycetes incertae sedis</taxon>
        <taxon>Cryomyces</taxon>
    </lineage>
</organism>
<reference evidence="2 3" key="1">
    <citation type="submission" date="2023-08" db="EMBL/GenBank/DDBJ databases">
        <title>Black Yeasts Isolated from many extreme environments.</title>
        <authorList>
            <person name="Coleine C."/>
            <person name="Stajich J.E."/>
            <person name="Selbmann L."/>
        </authorList>
    </citation>
    <scope>NUCLEOTIDE SEQUENCE [LARGE SCALE GENOMIC DNA]</scope>
    <source>
        <strain evidence="2 3">CCFEE 536</strain>
    </source>
</reference>
<comment type="caution">
    <text evidence="2">The sequence shown here is derived from an EMBL/GenBank/DDBJ whole genome shotgun (WGS) entry which is preliminary data.</text>
</comment>
<sequence>MERVEETASKREGTYLQSYSEESQDPVAERMTSGEEGADAVLVRNERGRDRLLGTIVDVFTNVEGPA</sequence>
<dbReference type="Proteomes" id="UP001357485">
    <property type="component" value="Unassembled WGS sequence"/>
</dbReference>
<feature type="non-terminal residue" evidence="2">
    <location>
        <position position="67"/>
    </location>
</feature>
<name>A0ABR0LL78_9PEZI</name>
<evidence type="ECO:0000256" key="1">
    <source>
        <dbReference type="SAM" id="MobiDB-lite"/>
    </source>
</evidence>
<gene>
    <name evidence="2" type="ORF">LTR16_008834</name>
</gene>
<keyword evidence="3" id="KW-1185">Reference proteome</keyword>
<protein>
    <submittedName>
        <fullName evidence="2">Uncharacterized protein</fullName>
    </submittedName>
</protein>
<proteinExistence type="predicted"/>
<feature type="compositionally biased region" description="Basic and acidic residues" evidence="1">
    <location>
        <begin position="1"/>
        <end position="13"/>
    </location>
</feature>
<feature type="region of interest" description="Disordered" evidence="1">
    <location>
        <begin position="1"/>
        <end position="43"/>
    </location>
</feature>
<dbReference type="EMBL" id="JAVRRA010018592">
    <property type="protein sequence ID" value="KAK5188058.1"/>
    <property type="molecule type" value="Genomic_DNA"/>
</dbReference>
<evidence type="ECO:0000313" key="3">
    <source>
        <dbReference type="Proteomes" id="UP001357485"/>
    </source>
</evidence>
<evidence type="ECO:0000313" key="2">
    <source>
        <dbReference type="EMBL" id="KAK5188058.1"/>
    </source>
</evidence>
<accession>A0ABR0LL78</accession>